<evidence type="ECO:0000256" key="2">
    <source>
        <dbReference type="ARBA" id="ARBA00006112"/>
    </source>
</evidence>
<name>A0A150PVG3_SORCE</name>
<feature type="compositionally biased region" description="Basic and acidic residues" evidence="6">
    <location>
        <begin position="173"/>
        <end position="182"/>
    </location>
</feature>
<dbReference type="EMBL" id="JELX01001209">
    <property type="protein sequence ID" value="KYF59751.1"/>
    <property type="molecule type" value="Genomic_DNA"/>
</dbReference>
<dbReference type="InterPro" id="IPR036425">
    <property type="entry name" value="MoaB/Mog-like_dom_sf"/>
</dbReference>
<evidence type="ECO:0000313" key="8">
    <source>
        <dbReference type="EMBL" id="KYF59751.1"/>
    </source>
</evidence>
<evidence type="ECO:0000256" key="5">
    <source>
        <dbReference type="PIRNR" id="PIRNR006443"/>
    </source>
</evidence>
<dbReference type="NCBIfam" id="TIGR00177">
    <property type="entry name" value="molyb_syn"/>
    <property type="match status" value="1"/>
</dbReference>
<dbReference type="InterPro" id="IPR001453">
    <property type="entry name" value="MoaB/Mog_dom"/>
</dbReference>
<comment type="function">
    <text evidence="5">May be involved in the biosynthesis of molybdopterin.</text>
</comment>
<dbReference type="GO" id="GO:0005829">
    <property type="term" value="C:cytosol"/>
    <property type="evidence" value="ECO:0007669"/>
    <property type="project" value="TreeGrafter"/>
</dbReference>
<evidence type="ECO:0000256" key="4">
    <source>
        <dbReference type="ARBA" id="ARBA00023150"/>
    </source>
</evidence>
<proteinExistence type="inferred from homology"/>
<dbReference type="PANTHER" id="PTHR43232:SF2">
    <property type="entry name" value="MOLYBDENUM COFACTOR BIOSYNTHESIS PROTEIN B"/>
    <property type="match status" value="1"/>
</dbReference>
<dbReference type="PANTHER" id="PTHR43232">
    <property type="entry name" value="MOLYBDENUM COFACTOR BIOSYNTHESIS PROTEIN B"/>
    <property type="match status" value="1"/>
</dbReference>
<sequence>MSRSPVRVATLTLSDTRTLEDDEGGHLLGELLKSAGFTVTSHAVVREEPELLRAAIGQIAGAGSADAIVTTGGTGIAPRDRTVEALAPLFEKTLDGFGEAFRRLSWDAIGPNAILSRAAAGVVRGLVVIALPGSPKAVELAVTRLIGPVLAHAVALASGKGGHHHRHAQPAKDGARDEEQRG</sequence>
<dbReference type="Pfam" id="PF00994">
    <property type="entry name" value="MoCF_biosynth"/>
    <property type="match status" value="1"/>
</dbReference>
<keyword evidence="4 5" id="KW-0501">Molybdenum cofactor biosynthesis</keyword>
<dbReference type="InterPro" id="IPR008284">
    <property type="entry name" value="MoCF_biosynth_CS"/>
</dbReference>
<dbReference type="PIRSF" id="PIRSF006443">
    <property type="entry name" value="MoaB"/>
    <property type="match status" value="1"/>
</dbReference>
<comment type="pathway">
    <text evidence="1 5">Cofactor biosynthesis; molybdopterin biosynthesis.</text>
</comment>
<feature type="domain" description="MoaB/Mog" evidence="7">
    <location>
        <begin position="9"/>
        <end position="153"/>
    </location>
</feature>
<reference evidence="8 9" key="1">
    <citation type="submission" date="2014-02" db="EMBL/GenBank/DDBJ databases">
        <title>The small core and large imbalanced accessory genome model reveals a collaborative survival strategy of Sorangium cellulosum strains in nature.</title>
        <authorList>
            <person name="Han K."/>
            <person name="Peng R."/>
            <person name="Blom J."/>
            <person name="Li Y.-Z."/>
        </authorList>
    </citation>
    <scope>NUCLEOTIDE SEQUENCE [LARGE SCALE GENOMIC DNA]</scope>
    <source>
        <strain evidence="8 9">So0157-18</strain>
    </source>
</reference>
<dbReference type="CDD" id="cd00886">
    <property type="entry name" value="MogA_MoaB"/>
    <property type="match status" value="1"/>
</dbReference>
<comment type="similarity">
    <text evidence="2 5">Belongs to the MoaB/Mog family.</text>
</comment>
<dbReference type="PROSITE" id="PS01078">
    <property type="entry name" value="MOCF_BIOSYNTHESIS_1"/>
    <property type="match status" value="1"/>
</dbReference>
<dbReference type="UniPathway" id="UPA00344"/>
<dbReference type="AlphaFoldDB" id="A0A150PVG3"/>
<dbReference type="SMART" id="SM00852">
    <property type="entry name" value="MoCF_biosynth"/>
    <property type="match status" value="1"/>
</dbReference>
<evidence type="ECO:0000313" key="9">
    <source>
        <dbReference type="Proteomes" id="UP000075604"/>
    </source>
</evidence>
<dbReference type="Gene3D" id="3.40.980.10">
    <property type="entry name" value="MoaB/Mog-like domain"/>
    <property type="match status" value="1"/>
</dbReference>
<dbReference type="Proteomes" id="UP000075604">
    <property type="component" value="Unassembled WGS sequence"/>
</dbReference>
<evidence type="ECO:0000256" key="3">
    <source>
        <dbReference type="ARBA" id="ARBA00015262"/>
    </source>
</evidence>
<evidence type="ECO:0000259" key="7">
    <source>
        <dbReference type="SMART" id="SM00852"/>
    </source>
</evidence>
<evidence type="ECO:0000256" key="1">
    <source>
        <dbReference type="ARBA" id="ARBA00005046"/>
    </source>
</evidence>
<feature type="region of interest" description="Disordered" evidence="6">
    <location>
        <begin position="160"/>
        <end position="182"/>
    </location>
</feature>
<gene>
    <name evidence="8" type="ORF">BE04_48645</name>
</gene>
<dbReference type="GO" id="GO:0006777">
    <property type="term" value="P:Mo-molybdopterin cofactor biosynthetic process"/>
    <property type="evidence" value="ECO:0007669"/>
    <property type="project" value="UniProtKB-UniRule"/>
</dbReference>
<protein>
    <recommendedName>
        <fullName evidence="3 5">Molybdenum cofactor biosynthesis protein B</fullName>
    </recommendedName>
</protein>
<dbReference type="SUPFAM" id="SSF53218">
    <property type="entry name" value="Molybdenum cofactor biosynthesis proteins"/>
    <property type="match status" value="1"/>
</dbReference>
<evidence type="ECO:0000256" key="6">
    <source>
        <dbReference type="SAM" id="MobiDB-lite"/>
    </source>
</evidence>
<dbReference type="InterPro" id="IPR012245">
    <property type="entry name" value="MoaB"/>
</dbReference>
<accession>A0A150PVG3</accession>
<organism evidence="8 9">
    <name type="scientific">Sorangium cellulosum</name>
    <name type="common">Polyangium cellulosum</name>
    <dbReference type="NCBI Taxonomy" id="56"/>
    <lineage>
        <taxon>Bacteria</taxon>
        <taxon>Pseudomonadati</taxon>
        <taxon>Myxococcota</taxon>
        <taxon>Polyangia</taxon>
        <taxon>Polyangiales</taxon>
        <taxon>Polyangiaceae</taxon>
        <taxon>Sorangium</taxon>
    </lineage>
</organism>
<comment type="caution">
    <text evidence="8">The sequence shown here is derived from an EMBL/GenBank/DDBJ whole genome shotgun (WGS) entry which is preliminary data.</text>
</comment>